<feature type="signal peptide" evidence="1">
    <location>
        <begin position="1"/>
        <end position="20"/>
    </location>
</feature>
<dbReference type="AlphaFoldDB" id="A0A3N0DP26"/>
<organism evidence="2 3">
    <name type="scientific">Sinomicrobium pectinilyticum</name>
    <dbReference type="NCBI Taxonomy" id="1084421"/>
    <lineage>
        <taxon>Bacteria</taxon>
        <taxon>Pseudomonadati</taxon>
        <taxon>Bacteroidota</taxon>
        <taxon>Flavobacteriia</taxon>
        <taxon>Flavobacteriales</taxon>
        <taxon>Flavobacteriaceae</taxon>
        <taxon>Sinomicrobium</taxon>
    </lineage>
</organism>
<evidence type="ECO:0008006" key="4">
    <source>
        <dbReference type="Google" id="ProtNLM"/>
    </source>
</evidence>
<dbReference type="Proteomes" id="UP000267469">
    <property type="component" value="Unassembled WGS sequence"/>
</dbReference>
<dbReference type="OrthoDB" id="1065544at2"/>
<evidence type="ECO:0000313" key="3">
    <source>
        <dbReference type="Proteomes" id="UP000267469"/>
    </source>
</evidence>
<sequence length="282" mass="31444">MKIVKSLFLVAVFICFVSCASDNDEVSENDPVAGLNLVTSFEANGHTVELYSENSGFTTGYNEVSIRIKDIASDRYFSDSEIAWTPVMHMTDREHSCPKSGVTLTENNTVSKGFLIFQMTGNAEEYWSLILNYKIGGTTYEAEGYLEVNPSPGGKQKITVFKGSDDTRYILAMIGPVEPEVKINGFVAGLYKMEDMMNFSAVENYRISVDPRMPGMDNHGSPNNEDLTYDVASGIYRGKLSFTMTGYWKINLRLLNDKGEVIKGEDVTEETPASSLYFEVEF</sequence>
<comment type="caution">
    <text evidence="2">The sequence shown here is derived from an EMBL/GenBank/DDBJ whole genome shotgun (WGS) entry which is preliminary data.</text>
</comment>
<evidence type="ECO:0000313" key="2">
    <source>
        <dbReference type="EMBL" id="RNL77398.1"/>
    </source>
</evidence>
<reference evidence="2 3" key="1">
    <citation type="submission" date="2018-10" db="EMBL/GenBank/DDBJ databases">
        <title>Sinomicrobium pectinilyticum sp. nov., a pectinase-producing bacterium isolated from alkaline and saline soil, and emended description of the genus Sinomicrobium.</title>
        <authorList>
            <person name="Cheng B."/>
            <person name="Li C."/>
            <person name="Lai Q."/>
            <person name="Du M."/>
            <person name="Shao Z."/>
            <person name="Xu P."/>
            <person name="Yang C."/>
        </authorList>
    </citation>
    <scope>NUCLEOTIDE SEQUENCE [LARGE SCALE GENOMIC DNA]</scope>
    <source>
        <strain evidence="2 3">5DNS001</strain>
    </source>
</reference>
<keyword evidence="1" id="KW-0732">Signal</keyword>
<dbReference type="RefSeq" id="WP_123217970.1">
    <property type="nucleotide sequence ID" value="NZ_RJTM01000160.1"/>
</dbReference>
<protein>
    <recommendedName>
        <fullName evidence="4">YtkA-like domain-containing protein</fullName>
    </recommendedName>
</protein>
<evidence type="ECO:0000256" key="1">
    <source>
        <dbReference type="SAM" id="SignalP"/>
    </source>
</evidence>
<name>A0A3N0DP26_SINP1</name>
<dbReference type="EMBL" id="RJTM01000160">
    <property type="protein sequence ID" value="RNL77398.1"/>
    <property type="molecule type" value="Genomic_DNA"/>
</dbReference>
<gene>
    <name evidence="2" type="ORF">ED312_20920</name>
</gene>
<accession>A0A3N0DP26</accession>
<keyword evidence="3" id="KW-1185">Reference proteome</keyword>
<feature type="chain" id="PRO_5018150430" description="YtkA-like domain-containing protein" evidence="1">
    <location>
        <begin position="21"/>
        <end position="282"/>
    </location>
</feature>
<proteinExistence type="predicted"/>